<organism evidence="2 3">
    <name type="scientific">Pseudanabaena cinerea FACHB-1277</name>
    <dbReference type="NCBI Taxonomy" id="2949581"/>
    <lineage>
        <taxon>Bacteria</taxon>
        <taxon>Bacillati</taxon>
        <taxon>Cyanobacteriota</taxon>
        <taxon>Cyanophyceae</taxon>
        <taxon>Pseudanabaenales</taxon>
        <taxon>Pseudanabaenaceae</taxon>
        <taxon>Pseudanabaena</taxon>
        <taxon>Pseudanabaena cinerea</taxon>
    </lineage>
</organism>
<dbReference type="Gene3D" id="3.40.50.2000">
    <property type="entry name" value="Glycogen Phosphorylase B"/>
    <property type="match status" value="2"/>
</dbReference>
<reference evidence="2" key="2">
    <citation type="submission" date="2020-08" db="EMBL/GenBank/DDBJ databases">
        <authorList>
            <person name="Chen M."/>
            <person name="Teng W."/>
            <person name="Zhao L."/>
            <person name="Hu C."/>
            <person name="Zhou Y."/>
            <person name="Han B."/>
            <person name="Song L."/>
            <person name="Shu W."/>
        </authorList>
    </citation>
    <scope>NUCLEOTIDE SEQUENCE</scope>
    <source>
        <strain evidence="2">FACHB-1277</strain>
    </source>
</reference>
<dbReference type="AlphaFoldDB" id="A0A926UX81"/>
<dbReference type="Pfam" id="PF13439">
    <property type="entry name" value="Glyco_transf_4"/>
    <property type="match status" value="1"/>
</dbReference>
<evidence type="ECO:0000313" key="2">
    <source>
        <dbReference type="EMBL" id="MBD2152729.1"/>
    </source>
</evidence>
<dbReference type="RefSeq" id="WP_190353190.1">
    <property type="nucleotide sequence ID" value="NZ_JACJPY010000139.1"/>
</dbReference>
<name>A0A926UX81_9CYAN</name>
<dbReference type="InterPro" id="IPR028098">
    <property type="entry name" value="Glyco_trans_4-like_N"/>
</dbReference>
<accession>A0A926UX81</accession>
<reference evidence="2" key="1">
    <citation type="journal article" date="2015" name="ISME J.">
        <title>Draft Genome Sequence of Streptomyces incarnatus NRRL8089, which Produces the Nucleoside Antibiotic Sinefungin.</title>
        <authorList>
            <person name="Oshima K."/>
            <person name="Hattori M."/>
            <person name="Shimizu H."/>
            <person name="Fukuda K."/>
            <person name="Nemoto M."/>
            <person name="Inagaki K."/>
            <person name="Tamura T."/>
        </authorList>
    </citation>
    <scope>NUCLEOTIDE SEQUENCE</scope>
    <source>
        <strain evidence="2">FACHB-1277</strain>
    </source>
</reference>
<comment type="caution">
    <text evidence="2">The sequence shown here is derived from an EMBL/GenBank/DDBJ whole genome shotgun (WGS) entry which is preliminary data.</text>
</comment>
<evidence type="ECO:0000313" key="3">
    <source>
        <dbReference type="Proteomes" id="UP000631421"/>
    </source>
</evidence>
<dbReference type="Proteomes" id="UP000631421">
    <property type="component" value="Unassembled WGS sequence"/>
</dbReference>
<feature type="domain" description="Glycosyltransferase subfamily 4-like N-terminal" evidence="1">
    <location>
        <begin position="14"/>
        <end position="213"/>
    </location>
</feature>
<gene>
    <name evidence="2" type="ORF">H6F44_21780</name>
</gene>
<dbReference type="PANTHER" id="PTHR12526">
    <property type="entry name" value="GLYCOSYLTRANSFERASE"/>
    <property type="match status" value="1"/>
</dbReference>
<proteinExistence type="predicted"/>
<dbReference type="Pfam" id="PF13692">
    <property type="entry name" value="Glyco_trans_1_4"/>
    <property type="match status" value="1"/>
</dbReference>
<evidence type="ECO:0000259" key="1">
    <source>
        <dbReference type="Pfam" id="PF13439"/>
    </source>
</evidence>
<keyword evidence="3" id="KW-1185">Reference proteome</keyword>
<dbReference type="SUPFAM" id="SSF53756">
    <property type="entry name" value="UDP-Glycosyltransferase/glycogen phosphorylase"/>
    <property type="match status" value="1"/>
</dbReference>
<dbReference type="EMBL" id="JACJPY010000139">
    <property type="protein sequence ID" value="MBD2152729.1"/>
    <property type="molecule type" value="Genomic_DNA"/>
</dbReference>
<protein>
    <submittedName>
        <fullName evidence="2">Glycosyltransferase</fullName>
    </submittedName>
</protein>
<sequence length="407" mass="44976">MRVAIISKAGRYKGGASQVAADLVTWLNEAGHSVDHFVAYPAGDGQPFPKSLYGEGWNLKLCQTVHNFTRRFGFRELIPMEYFLNLRGVIADYDVVHFHDLFTAIAPATLALVARHKPTFFTVHDCSAFTGGCLYPMECEKFITACQQCPQLGQDTWKQRLRDRTREIQAIKRYITKKFPIHYIYPSNWISQQAALALQYQVPAMVIPNAVDLVPFNFANKLEAKSSLGIAGDRQVILIAALSLDDQRKGAKYAVAALQSVTDLNPLVITVGKPSPELRQALDGLEVMEMGFVSDPDLMAKIYSASEVMLFCSLADNLPLTILEAMAGAAVVVGFATGGIPDMINSGVNGILVEPKNQEKLDAALRQILLSEQLAAMGKQARLDVEAKFSKSLFVERHLETYSKFLK</sequence>